<dbReference type="PANTHER" id="PTHR10795">
    <property type="entry name" value="PROPROTEIN CONVERTASE SUBTILISIN/KEXIN"/>
    <property type="match status" value="1"/>
</dbReference>
<comment type="caution">
    <text evidence="13">The sequence shown here is derived from an EMBL/GenBank/DDBJ whole genome shotgun (WGS) entry which is preliminary data.</text>
</comment>
<evidence type="ECO:0000256" key="7">
    <source>
        <dbReference type="PROSITE-ProRule" id="PRU01240"/>
    </source>
</evidence>
<feature type="active site" description="Charge relay system" evidence="6 7">
    <location>
        <position position="566"/>
    </location>
</feature>
<dbReference type="FunFam" id="3.40.50.200:FF:000006">
    <property type="entry name" value="Subtilisin-like protease SBT1.5"/>
    <property type="match status" value="1"/>
</dbReference>
<keyword evidence="5 7" id="KW-0720">Serine protease</keyword>
<dbReference type="InterPro" id="IPR003137">
    <property type="entry name" value="PA_domain"/>
</dbReference>
<feature type="domain" description="PA" evidence="10">
    <location>
        <begin position="389"/>
        <end position="480"/>
    </location>
</feature>
<comment type="similarity">
    <text evidence="1 7">Belongs to the peptidase S8 family.</text>
</comment>
<dbReference type="GO" id="GO:0006508">
    <property type="term" value="P:proteolysis"/>
    <property type="evidence" value="ECO:0007669"/>
    <property type="project" value="UniProtKB-KW"/>
</dbReference>
<dbReference type="CDD" id="cd04852">
    <property type="entry name" value="Peptidases_S8_3"/>
    <property type="match status" value="1"/>
</dbReference>
<feature type="domain" description="Subtilisin-like protease fibronectin type-III" evidence="12">
    <location>
        <begin position="673"/>
        <end position="771"/>
    </location>
</feature>
<dbReference type="InterPro" id="IPR036852">
    <property type="entry name" value="Peptidase_S8/S53_dom_sf"/>
</dbReference>
<dbReference type="Pfam" id="PF00082">
    <property type="entry name" value="Peptidase_S8"/>
    <property type="match status" value="1"/>
</dbReference>
<evidence type="ECO:0000256" key="6">
    <source>
        <dbReference type="PIRSR" id="PIRSR615500-1"/>
    </source>
</evidence>
<sequence length="774" mass="81725">MLWATLPLSFFLLFAAAPCFSEDIQDQVHIVYLGEHNKKTRTIQAIEENHLSLLLSVKKSEDAARESLLYSYKNSINGFAAILSDEEAAKISEIEGVISAFPSKERVMHTTRSWEFITMEEGLSDADRESMPSRANYGRDVIVGMLDSGIWPESKSFDDKGMGPIPKKWKGVCEEGYAFNASSCNKKLIGARYYIKGYEAYYGPLNTTYSYRSPRDSDGHGTHTASTVGGRAVPGVSAIGGFAHGTASGGAPLARLAIYKVCWPIPGPNPNLENTCFDADMLAAFDDAIKDGVDVISMSIGASGTPRKYSSDSMAIGALHAAKEDIVVACSGGNSGPELGTVVNLAPWTITVGASSIDRAFPSSVALGTGKKIEGQTVTPYRLKKGKMYPLVYAGNVEVPNLPRNISGQCLPNSLAPEKVAGKVVVCFRGAGFRVGKGLEVKRAGGAAIVLGNALANGNEIAVDAHVLPGVGVSYGDAIAIMSYINSTPEPTIAIGPAATDFNVRAAPVMAAFSSRGPNRVEPDILKPDITAPGLNILAAWSGSSAPTKVDGDPRRVKYNLISGTSMSCPHVGATAALLKSLYPNWSSAAIRSAMITTATRINMEGDPITTAAGEAAGPMDYGAGHIRSSLASDPGLVYDANYTDYLLFACSSIKVQMDPTFPCPANPPPPSDLNYPSVSVTGLRAAAVKVIRTVTNVGQRKARYKVEVEEPSGVKVGITPKVLRFRKVGEKKKFVIKLTAVGKGSTAGGHVGGSYTWSDGIHAVTSPIVVTLT</sequence>
<dbReference type="PRINTS" id="PR00723">
    <property type="entry name" value="SUBTILISIN"/>
</dbReference>
<dbReference type="CDD" id="cd02120">
    <property type="entry name" value="PA_subtilisin_like"/>
    <property type="match status" value="1"/>
</dbReference>
<evidence type="ECO:0000313" key="13">
    <source>
        <dbReference type="EMBL" id="KAJ6830417.1"/>
    </source>
</evidence>
<dbReference type="InterPro" id="IPR034197">
    <property type="entry name" value="Peptidases_S8_3"/>
</dbReference>
<evidence type="ECO:0000256" key="1">
    <source>
        <dbReference type="ARBA" id="ARBA00011073"/>
    </source>
</evidence>
<protein>
    <submittedName>
        <fullName evidence="13">Subtilisin-like protease SBT5.6 isoform X1</fullName>
    </submittedName>
</protein>
<evidence type="ECO:0000313" key="14">
    <source>
        <dbReference type="Proteomes" id="UP001140949"/>
    </source>
</evidence>
<dbReference type="Gene3D" id="3.30.70.80">
    <property type="entry name" value="Peptidase S8 propeptide/proteinase inhibitor I9"/>
    <property type="match status" value="1"/>
</dbReference>
<dbReference type="InterPro" id="IPR041469">
    <property type="entry name" value="Subtilisin-like_FN3"/>
</dbReference>
<accession>A0AAX6GQ22</accession>
<feature type="domain" description="Inhibitor I9" evidence="11">
    <location>
        <begin position="28"/>
        <end position="107"/>
    </location>
</feature>
<dbReference type="FunFam" id="3.30.70.80:FF:000002">
    <property type="entry name" value="Subtilisin-like protease SBT5.3"/>
    <property type="match status" value="1"/>
</dbReference>
<dbReference type="Pfam" id="PF05922">
    <property type="entry name" value="Inhibitor_I9"/>
    <property type="match status" value="1"/>
</dbReference>
<dbReference type="AlphaFoldDB" id="A0AAX6GQ22"/>
<reference evidence="13" key="1">
    <citation type="journal article" date="2023" name="GigaByte">
        <title>Genome assembly of the bearded iris, Iris pallida Lam.</title>
        <authorList>
            <person name="Bruccoleri R.E."/>
            <person name="Oakeley E.J."/>
            <person name="Faust A.M.E."/>
            <person name="Altorfer M."/>
            <person name="Dessus-Babus S."/>
            <person name="Burckhardt D."/>
            <person name="Oertli M."/>
            <person name="Naumann U."/>
            <person name="Petersen F."/>
            <person name="Wong J."/>
        </authorList>
    </citation>
    <scope>NUCLEOTIDE SEQUENCE</scope>
    <source>
        <strain evidence="13">GSM-AAB239-AS_SAM_17_03QT</strain>
    </source>
</reference>
<evidence type="ECO:0000259" key="12">
    <source>
        <dbReference type="Pfam" id="PF17766"/>
    </source>
</evidence>
<dbReference type="Gene3D" id="3.40.50.200">
    <property type="entry name" value="Peptidase S8/S53 domain"/>
    <property type="match status" value="1"/>
</dbReference>
<keyword evidence="4 7" id="KW-0378">Hydrolase</keyword>
<evidence type="ECO:0000256" key="4">
    <source>
        <dbReference type="ARBA" id="ARBA00022801"/>
    </source>
</evidence>
<evidence type="ECO:0000256" key="8">
    <source>
        <dbReference type="SAM" id="SignalP"/>
    </source>
</evidence>
<feature type="domain" description="Peptidase S8/S53" evidence="9">
    <location>
        <begin position="138"/>
        <end position="607"/>
    </location>
</feature>
<dbReference type="InterPro" id="IPR045051">
    <property type="entry name" value="SBT"/>
</dbReference>
<dbReference type="Gene3D" id="3.50.30.30">
    <property type="match status" value="1"/>
</dbReference>
<evidence type="ECO:0000259" key="10">
    <source>
        <dbReference type="Pfam" id="PF02225"/>
    </source>
</evidence>
<evidence type="ECO:0000256" key="5">
    <source>
        <dbReference type="ARBA" id="ARBA00022825"/>
    </source>
</evidence>
<keyword evidence="14" id="KW-1185">Reference proteome</keyword>
<dbReference type="InterPro" id="IPR010259">
    <property type="entry name" value="S8pro/Inhibitor_I9"/>
</dbReference>
<gene>
    <name evidence="13" type="ORF">M6B38_354270</name>
</gene>
<dbReference type="GO" id="GO:0004252">
    <property type="term" value="F:serine-type endopeptidase activity"/>
    <property type="evidence" value="ECO:0007669"/>
    <property type="project" value="UniProtKB-UniRule"/>
</dbReference>
<evidence type="ECO:0000259" key="9">
    <source>
        <dbReference type="Pfam" id="PF00082"/>
    </source>
</evidence>
<reference evidence="13" key="2">
    <citation type="submission" date="2023-04" db="EMBL/GenBank/DDBJ databases">
        <authorList>
            <person name="Bruccoleri R.E."/>
            <person name="Oakeley E.J."/>
            <person name="Faust A.-M."/>
            <person name="Dessus-Babus S."/>
            <person name="Altorfer M."/>
            <person name="Burckhardt D."/>
            <person name="Oertli M."/>
            <person name="Naumann U."/>
            <person name="Petersen F."/>
            <person name="Wong J."/>
        </authorList>
    </citation>
    <scope>NUCLEOTIDE SEQUENCE</scope>
    <source>
        <strain evidence="13">GSM-AAB239-AS_SAM_17_03QT</strain>
        <tissue evidence="13">Leaf</tissue>
    </source>
</reference>
<proteinExistence type="inferred from homology"/>
<dbReference type="InterPro" id="IPR015500">
    <property type="entry name" value="Peptidase_S8_subtilisin-rel"/>
</dbReference>
<dbReference type="InterPro" id="IPR000209">
    <property type="entry name" value="Peptidase_S8/S53_dom"/>
</dbReference>
<dbReference type="EMBL" id="JANAVB010017598">
    <property type="protein sequence ID" value="KAJ6830417.1"/>
    <property type="molecule type" value="Genomic_DNA"/>
</dbReference>
<feature type="chain" id="PRO_5043892816" evidence="8">
    <location>
        <begin position="22"/>
        <end position="774"/>
    </location>
</feature>
<dbReference type="PROSITE" id="PS51892">
    <property type="entry name" value="SUBTILASE"/>
    <property type="match status" value="1"/>
</dbReference>
<organism evidence="13 14">
    <name type="scientific">Iris pallida</name>
    <name type="common">Sweet iris</name>
    <dbReference type="NCBI Taxonomy" id="29817"/>
    <lineage>
        <taxon>Eukaryota</taxon>
        <taxon>Viridiplantae</taxon>
        <taxon>Streptophyta</taxon>
        <taxon>Embryophyta</taxon>
        <taxon>Tracheophyta</taxon>
        <taxon>Spermatophyta</taxon>
        <taxon>Magnoliopsida</taxon>
        <taxon>Liliopsida</taxon>
        <taxon>Asparagales</taxon>
        <taxon>Iridaceae</taxon>
        <taxon>Iridoideae</taxon>
        <taxon>Irideae</taxon>
        <taxon>Iris</taxon>
    </lineage>
</organism>
<dbReference type="Proteomes" id="UP001140949">
    <property type="component" value="Unassembled WGS sequence"/>
</dbReference>
<dbReference type="FunFam" id="3.50.30.30:FF:000005">
    <property type="entry name" value="subtilisin-like protease SBT1.5"/>
    <property type="match status" value="1"/>
</dbReference>
<keyword evidence="2 7" id="KW-0645">Protease</keyword>
<dbReference type="Pfam" id="PF17766">
    <property type="entry name" value="fn3_6"/>
    <property type="match status" value="1"/>
</dbReference>
<evidence type="ECO:0000259" key="11">
    <source>
        <dbReference type="Pfam" id="PF05922"/>
    </source>
</evidence>
<dbReference type="Pfam" id="PF02225">
    <property type="entry name" value="PA"/>
    <property type="match status" value="1"/>
</dbReference>
<feature type="signal peptide" evidence="8">
    <location>
        <begin position="1"/>
        <end position="21"/>
    </location>
</feature>
<dbReference type="InterPro" id="IPR037045">
    <property type="entry name" value="S8pro/Inhibitor_I9_sf"/>
</dbReference>
<evidence type="ECO:0000256" key="3">
    <source>
        <dbReference type="ARBA" id="ARBA00022729"/>
    </source>
</evidence>
<dbReference type="Gene3D" id="2.60.40.2310">
    <property type="match status" value="1"/>
</dbReference>
<name>A0AAX6GQ22_IRIPA</name>
<feature type="active site" description="Charge relay system" evidence="6 7">
    <location>
        <position position="220"/>
    </location>
</feature>
<dbReference type="SUPFAM" id="SSF52743">
    <property type="entry name" value="Subtilisin-like"/>
    <property type="match status" value="1"/>
</dbReference>
<keyword evidence="3 8" id="KW-0732">Signal</keyword>
<feature type="active site" description="Charge relay system" evidence="6 7">
    <location>
        <position position="147"/>
    </location>
</feature>
<evidence type="ECO:0000256" key="2">
    <source>
        <dbReference type="ARBA" id="ARBA00022670"/>
    </source>
</evidence>